<dbReference type="AlphaFoldDB" id="A0A2P8VMN2"/>
<organism evidence="1 2">
    <name type="scientific">Siccibacter turicensis</name>
    <dbReference type="NCBI Taxonomy" id="357233"/>
    <lineage>
        <taxon>Bacteria</taxon>
        <taxon>Pseudomonadati</taxon>
        <taxon>Pseudomonadota</taxon>
        <taxon>Gammaproteobacteria</taxon>
        <taxon>Enterobacterales</taxon>
        <taxon>Enterobacteriaceae</taxon>
        <taxon>Siccibacter</taxon>
    </lineage>
</organism>
<dbReference type="EMBL" id="PYEP01000003">
    <property type="protein sequence ID" value="PSN08338.1"/>
    <property type="molecule type" value="Genomic_DNA"/>
</dbReference>
<gene>
    <name evidence="1" type="ORF">C7G83_09215</name>
</gene>
<evidence type="ECO:0000313" key="1">
    <source>
        <dbReference type="EMBL" id="PSN08338.1"/>
    </source>
</evidence>
<dbReference type="Proteomes" id="UP000240212">
    <property type="component" value="Unassembled WGS sequence"/>
</dbReference>
<reference evidence="1 2" key="1">
    <citation type="submission" date="2018-03" db="EMBL/GenBank/DDBJ databases">
        <title>Draft genome sequence of the first documented clinical Siccibacter turicensis isolate in Austria.</title>
        <authorList>
            <person name="Lepuschitz S."/>
            <person name="Pekard-Amenitsch S."/>
            <person name="Haunold R."/>
            <person name="Schill S."/>
            <person name="Mach R."/>
            <person name="Allerberger F."/>
            <person name="Ruppitsch W."/>
            <person name="Forsythe S.J."/>
        </authorList>
    </citation>
    <scope>NUCLEOTIDE SEQUENCE [LARGE SCALE GENOMIC DNA]</scope>
    <source>
        <strain evidence="1 2">6100069499-17</strain>
    </source>
</reference>
<comment type="caution">
    <text evidence="1">The sequence shown here is derived from an EMBL/GenBank/DDBJ whole genome shotgun (WGS) entry which is preliminary data.</text>
</comment>
<keyword evidence="2" id="KW-1185">Reference proteome</keyword>
<name>A0A2P8VMN2_9ENTR</name>
<evidence type="ECO:0000313" key="2">
    <source>
        <dbReference type="Proteomes" id="UP000240212"/>
    </source>
</evidence>
<protein>
    <submittedName>
        <fullName evidence="1">Uncharacterized protein</fullName>
    </submittedName>
</protein>
<accession>A0A2P8VMN2</accession>
<sequence>MALSASAAEQTLSRFFVPGNMPRQAWLSGRASKTRLQRRILVKAWGDALRADITSRAGTVFRQEILFIAAGITCCVAVEKHFP</sequence>
<proteinExistence type="predicted"/>